<evidence type="ECO:0008006" key="3">
    <source>
        <dbReference type="Google" id="ProtNLM"/>
    </source>
</evidence>
<comment type="caution">
    <text evidence="1">The sequence shown here is derived from an EMBL/GenBank/DDBJ whole genome shotgun (WGS) entry which is preliminary data.</text>
</comment>
<evidence type="ECO:0000313" key="1">
    <source>
        <dbReference type="EMBL" id="PKW26697.1"/>
    </source>
</evidence>
<dbReference type="EMBL" id="PJNE01000001">
    <property type="protein sequence ID" value="PKW26697.1"/>
    <property type="molecule type" value="Genomic_DNA"/>
</dbReference>
<protein>
    <recommendedName>
        <fullName evidence="3">Restriction endonuclease</fullName>
    </recommendedName>
</protein>
<reference evidence="1 2" key="1">
    <citation type="submission" date="2017-12" db="EMBL/GenBank/DDBJ databases">
        <title>Sequencing the genomes of 1000 Actinobacteria strains.</title>
        <authorList>
            <person name="Klenk H.-P."/>
        </authorList>
    </citation>
    <scope>NUCLEOTIDE SEQUENCE [LARGE SCALE GENOMIC DNA]</scope>
    <source>
        <strain evidence="1 2">DSM 12806</strain>
    </source>
</reference>
<accession>A0A2N3YIM0</accession>
<proteinExistence type="predicted"/>
<dbReference type="AlphaFoldDB" id="A0A2N3YIM0"/>
<evidence type="ECO:0000313" key="2">
    <source>
        <dbReference type="Proteomes" id="UP000233781"/>
    </source>
</evidence>
<sequence>MGAKYRADPVAAVRSQAFIKTLHDHLAGELDASLLDSARREGVQVMKEVKLFGSHKPKDADVAVVHPHNGPLMIVGVRSQMSSIGNNVLEYYQGIVGECISLQDRFPMAVIGYVYLHPKVSKKWRTVNGKKVLGDEFPDHARYAKMYSAITGRDGTSYKDIRGVYDQFAYMVVDFDAKPPTVDDGLVQAGVPLAKNDLRVSTFTDRMISTFKDRHIWMDMFQ</sequence>
<organism evidence="1 2">
    <name type="scientific">Phycicoccus duodecadis</name>
    <dbReference type="NCBI Taxonomy" id="173053"/>
    <lineage>
        <taxon>Bacteria</taxon>
        <taxon>Bacillati</taxon>
        <taxon>Actinomycetota</taxon>
        <taxon>Actinomycetes</taxon>
        <taxon>Micrococcales</taxon>
        <taxon>Intrasporangiaceae</taxon>
        <taxon>Phycicoccus</taxon>
    </lineage>
</organism>
<gene>
    <name evidence="1" type="ORF">ATL31_1514</name>
</gene>
<dbReference type="Proteomes" id="UP000233781">
    <property type="component" value="Unassembled WGS sequence"/>
</dbReference>
<keyword evidence="2" id="KW-1185">Reference proteome</keyword>
<name>A0A2N3YIM0_9MICO</name>